<evidence type="ECO:0000313" key="5">
    <source>
        <dbReference type="Proteomes" id="UP001223520"/>
    </source>
</evidence>
<name>A0AAJ6NZ00_9CYAN</name>
<dbReference type="SMART" id="SM00470">
    <property type="entry name" value="ParB"/>
    <property type="match status" value="1"/>
</dbReference>
<dbReference type="PANTHER" id="PTHR33375">
    <property type="entry name" value="CHROMOSOME-PARTITIONING PROTEIN PARB-RELATED"/>
    <property type="match status" value="1"/>
</dbReference>
<dbReference type="AlphaFoldDB" id="A0AAJ6NZ00"/>
<protein>
    <submittedName>
        <fullName evidence="4">ParB/RepB/Spo0J family partition protein</fullName>
    </submittedName>
</protein>
<dbReference type="FunFam" id="3.90.1530.30:FF:000001">
    <property type="entry name" value="Chromosome partitioning protein ParB"/>
    <property type="match status" value="1"/>
</dbReference>
<dbReference type="InterPro" id="IPR003115">
    <property type="entry name" value="ParB_N"/>
</dbReference>
<dbReference type="Pfam" id="PF02195">
    <property type="entry name" value="ParB_N"/>
    <property type="match status" value="1"/>
</dbReference>
<dbReference type="Pfam" id="PF17762">
    <property type="entry name" value="HTH_ParB"/>
    <property type="match status" value="1"/>
</dbReference>
<dbReference type="GO" id="GO:0003677">
    <property type="term" value="F:DNA binding"/>
    <property type="evidence" value="ECO:0007669"/>
    <property type="project" value="UniProtKB-KW"/>
</dbReference>
<keyword evidence="4" id="KW-0614">Plasmid</keyword>
<dbReference type="InterPro" id="IPR050336">
    <property type="entry name" value="Chromosome_partition/occlusion"/>
</dbReference>
<dbReference type="Gene3D" id="3.90.1530.30">
    <property type="match status" value="1"/>
</dbReference>
<gene>
    <name evidence="4" type="ORF">QI031_31460</name>
</gene>
<dbReference type="Gene3D" id="1.10.10.2830">
    <property type="match status" value="1"/>
</dbReference>
<dbReference type="KEGG" id="hbq:QI031_31460"/>
<dbReference type="InterPro" id="IPR004437">
    <property type="entry name" value="ParB/RepB/Spo0J"/>
</dbReference>
<dbReference type="GO" id="GO:0007059">
    <property type="term" value="P:chromosome segregation"/>
    <property type="evidence" value="ECO:0007669"/>
    <property type="project" value="TreeGrafter"/>
</dbReference>
<dbReference type="InterPro" id="IPR036086">
    <property type="entry name" value="ParB/Sulfiredoxin_sf"/>
</dbReference>
<dbReference type="GO" id="GO:0005694">
    <property type="term" value="C:chromosome"/>
    <property type="evidence" value="ECO:0007669"/>
    <property type="project" value="TreeGrafter"/>
</dbReference>
<dbReference type="EMBL" id="CP124544">
    <property type="protein sequence ID" value="WGV29079.1"/>
    <property type="molecule type" value="Genomic_DNA"/>
</dbReference>
<dbReference type="Proteomes" id="UP001223520">
    <property type="component" value="Plasmid unnamed1"/>
</dbReference>
<keyword evidence="2" id="KW-0238">DNA-binding</keyword>
<dbReference type="InterPro" id="IPR041468">
    <property type="entry name" value="HTH_ParB/Spo0J"/>
</dbReference>
<evidence type="ECO:0000259" key="3">
    <source>
        <dbReference type="SMART" id="SM00470"/>
    </source>
</evidence>
<dbReference type="RefSeq" id="WP_281486275.1">
    <property type="nucleotide sequence ID" value="NZ_CP124544.1"/>
</dbReference>
<sequence length="314" mass="35839">MMEKSKSKEMFQFGGVLDAFVTAQAEATSDATQLLLIENIVLPQNQPRRYFDPNKHEQLKLSIKQHGILQPLIVRPLANDRYELVAGERRYRAALELKLEKVPIVVLHLNDKEVIQVALVENLQREDLNPVEETEAVVQLLALQLNMPVQEVPALLFRMQKEAKGKTAHNVVGQSEVQVIQEVFNSLGLMSWESFTTHRLPLRNLPKEILEVLSQGKIAYTKAQAIARIKNKNERQAILEDVISNNLSLNQIKERILNLNSNTTGSEIEENIAYQDRLKAISIKAKRAKAWDNPKKKQKLDKLLSELEKLFTED</sequence>
<organism evidence="4 5">
    <name type="scientific">Halotia branconii CENA392</name>
    <dbReference type="NCBI Taxonomy" id="1539056"/>
    <lineage>
        <taxon>Bacteria</taxon>
        <taxon>Bacillati</taxon>
        <taxon>Cyanobacteriota</taxon>
        <taxon>Cyanophyceae</taxon>
        <taxon>Nostocales</taxon>
        <taxon>Nodulariaceae</taxon>
        <taxon>Halotia</taxon>
    </lineage>
</organism>
<accession>A0AAJ6NZ00</accession>
<evidence type="ECO:0000256" key="2">
    <source>
        <dbReference type="ARBA" id="ARBA00023125"/>
    </source>
</evidence>
<evidence type="ECO:0000256" key="1">
    <source>
        <dbReference type="ARBA" id="ARBA00006295"/>
    </source>
</evidence>
<proteinExistence type="inferred from homology"/>
<geneLocation type="plasmid" evidence="4 5">
    <name>unnamed1</name>
</geneLocation>
<dbReference type="SUPFAM" id="SSF109709">
    <property type="entry name" value="KorB DNA-binding domain-like"/>
    <property type="match status" value="1"/>
</dbReference>
<dbReference type="PANTHER" id="PTHR33375:SF7">
    <property type="entry name" value="CHROMOSOME 2-PARTITIONING PROTEIN PARB-RELATED"/>
    <property type="match status" value="1"/>
</dbReference>
<dbReference type="NCBIfam" id="TIGR00180">
    <property type="entry name" value="parB_part"/>
    <property type="match status" value="1"/>
</dbReference>
<dbReference type="CDD" id="cd16393">
    <property type="entry name" value="SPO0J_N"/>
    <property type="match status" value="1"/>
</dbReference>
<comment type="similarity">
    <text evidence="1">Belongs to the ParB family.</text>
</comment>
<evidence type="ECO:0000313" key="4">
    <source>
        <dbReference type="EMBL" id="WGV29079.1"/>
    </source>
</evidence>
<reference evidence="4 5" key="1">
    <citation type="journal article" date="2023" name="Limnol Oceanogr Lett">
        <title>Environmental adaptations by the intertidal Antarctic cyanobacterium Halotia branconii CENA392 as revealed using long-read genome sequencing.</title>
        <authorList>
            <person name="Dextro R.B."/>
            <person name="Delbaje E."/>
            <person name="Freitas P.N.N."/>
            <person name="Geraldes V."/>
            <person name="Pinto E."/>
            <person name="Long P.F."/>
            <person name="Fiore M.F."/>
        </authorList>
    </citation>
    <scope>NUCLEOTIDE SEQUENCE [LARGE SCALE GENOMIC DNA]</scope>
    <source>
        <strain evidence="4 5">CENA392</strain>
        <plasmid evidence="4 5">unnamed1</plasmid>
    </source>
</reference>
<keyword evidence="5" id="KW-1185">Reference proteome</keyword>
<dbReference type="SUPFAM" id="SSF110849">
    <property type="entry name" value="ParB/Sulfiredoxin"/>
    <property type="match status" value="1"/>
</dbReference>
<feature type="domain" description="ParB-like N-terminal" evidence="3">
    <location>
        <begin position="33"/>
        <end position="123"/>
    </location>
</feature>